<evidence type="ECO:0000256" key="2">
    <source>
        <dbReference type="ARBA" id="ARBA00022692"/>
    </source>
</evidence>
<feature type="transmembrane region" description="Helical" evidence="6">
    <location>
        <begin position="165"/>
        <end position="184"/>
    </location>
</feature>
<dbReference type="EMBL" id="JACIEZ010000018">
    <property type="protein sequence ID" value="MBB4067273.1"/>
    <property type="molecule type" value="Genomic_DNA"/>
</dbReference>
<dbReference type="InterPro" id="IPR036640">
    <property type="entry name" value="ABC1_TM_sf"/>
</dbReference>
<dbReference type="Gene3D" id="1.20.1560.10">
    <property type="entry name" value="ABC transporter type 1, transmembrane domain"/>
    <property type="match status" value="1"/>
</dbReference>
<sequence length="309" mass="33824">MTSATPHASGRPTPPPSAGPVSASRALRAIARQHPWSITAAFSLVAAENILLVIYPLFAGFAIDAILQGQWWQACSYAGIVLLFWLLGALRRAVDTRVYTGIYAGVAVPVITQQRRLQAQPSTIVARVVLAREFVDFFEQHIPVLATSLISIIGAALMLALIEFWLGMACLGVLLIFALLLPGFSRTNQRLHQRLNDRLEQEVARITVASPRQLGRHYQALRLLRIAISDREALAYLAIGISAALLFLLAIMMLLQNPERSAGHVYAVMTYLWNFVSSLDEGPGLADQLAKLRDIGQRVDTTPADEAGH</sequence>
<feature type="transmembrane region" description="Helical" evidence="6">
    <location>
        <begin position="35"/>
        <end position="58"/>
    </location>
</feature>
<evidence type="ECO:0000256" key="3">
    <source>
        <dbReference type="ARBA" id="ARBA00022989"/>
    </source>
</evidence>
<dbReference type="GO" id="GO:0140359">
    <property type="term" value="F:ABC-type transporter activity"/>
    <property type="evidence" value="ECO:0007669"/>
    <property type="project" value="InterPro"/>
</dbReference>
<evidence type="ECO:0000256" key="4">
    <source>
        <dbReference type="ARBA" id="ARBA00023136"/>
    </source>
</evidence>
<evidence type="ECO:0000256" key="6">
    <source>
        <dbReference type="SAM" id="Phobius"/>
    </source>
</evidence>
<keyword evidence="9" id="KW-1185">Reference proteome</keyword>
<dbReference type="Pfam" id="PF13748">
    <property type="entry name" value="ABC_membrane_3"/>
    <property type="match status" value="1"/>
</dbReference>
<evidence type="ECO:0000256" key="1">
    <source>
        <dbReference type="ARBA" id="ARBA00004651"/>
    </source>
</evidence>
<dbReference type="Proteomes" id="UP000528286">
    <property type="component" value="Unassembled WGS sequence"/>
</dbReference>
<dbReference type="GO" id="GO:0005524">
    <property type="term" value="F:ATP binding"/>
    <property type="evidence" value="ECO:0007669"/>
    <property type="project" value="InterPro"/>
</dbReference>
<reference evidence="8 9" key="1">
    <citation type="submission" date="2020-08" db="EMBL/GenBank/DDBJ databases">
        <title>Genomic Encyclopedia of Type Strains, Phase IV (KMG-IV): sequencing the most valuable type-strain genomes for metagenomic binning, comparative biology and taxonomic classification.</title>
        <authorList>
            <person name="Goeker M."/>
        </authorList>
    </citation>
    <scope>NUCLEOTIDE SEQUENCE [LARGE SCALE GENOMIC DNA]</scope>
    <source>
        <strain evidence="8 9">DSM 29853</strain>
    </source>
</reference>
<evidence type="ECO:0000313" key="8">
    <source>
        <dbReference type="EMBL" id="MBB4067273.1"/>
    </source>
</evidence>
<feature type="transmembrane region" description="Helical" evidence="6">
    <location>
        <begin position="142"/>
        <end position="159"/>
    </location>
</feature>
<organism evidence="8 9">
    <name type="scientific">Gellertiella hungarica</name>
    <dbReference type="NCBI Taxonomy" id="1572859"/>
    <lineage>
        <taxon>Bacteria</taxon>
        <taxon>Pseudomonadati</taxon>
        <taxon>Pseudomonadota</taxon>
        <taxon>Alphaproteobacteria</taxon>
        <taxon>Hyphomicrobiales</taxon>
        <taxon>Rhizobiaceae</taxon>
        <taxon>Gellertiella</taxon>
    </lineage>
</organism>
<feature type="region of interest" description="Disordered" evidence="5">
    <location>
        <begin position="1"/>
        <end position="21"/>
    </location>
</feature>
<keyword evidence="3 6" id="KW-1133">Transmembrane helix</keyword>
<keyword evidence="2 6" id="KW-0812">Transmembrane</keyword>
<name>A0A7W6J9H6_9HYPH</name>
<dbReference type="PROSITE" id="PS50929">
    <property type="entry name" value="ABC_TM1F"/>
    <property type="match status" value="1"/>
</dbReference>
<comment type="caution">
    <text evidence="8">The sequence shown here is derived from an EMBL/GenBank/DDBJ whole genome shotgun (WGS) entry which is preliminary data.</text>
</comment>
<evidence type="ECO:0000256" key="5">
    <source>
        <dbReference type="SAM" id="MobiDB-lite"/>
    </source>
</evidence>
<comment type="subcellular location">
    <subcellularLocation>
        <location evidence="1">Cell membrane</location>
        <topology evidence="1">Multi-pass membrane protein</topology>
    </subcellularLocation>
</comment>
<accession>A0A7W6J9H6</accession>
<evidence type="ECO:0000313" key="9">
    <source>
        <dbReference type="Proteomes" id="UP000528286"/>
    </source>
</evidence>
<dbReference type="AlphaFoldDB" id="A0A7W6J9H6"/>
<protein>
    <submittedName>
        <fullName evidence="8">ABC-type multidrug transport system fused ATPase/permease subunit</fullName>
    </submittedName>
</protein>
<keyword evidence="4 6" id="KW-0472">Membrane</keyword>
<dbReference type="SUPFAM" id="SSF90123">
    <property type="entry name" value="ABC transporter transmembrane region"/>
    <property type="match status" value="1"/>
</dbReference>
<dbReference type="InterPro" id="IPR011527">
    <property type="entry name" value="ABC1_TM_dom"/>
</dbReference>
<gene>
    <name evidence="8" type="ORF">GGR23_004504</name>
</gene>
<feature type="transmembrane region" description="Helical" evidence="6">
    <location>
        <begin position="233"/>
        <end position="255"/>
    </location>
</feature>
<dbReference type="GO" id="GO:0005886">
    <property type="term" value="C:plasma membrane"/>
    <property type="evidence" value="ECO:0007669"/>
    <property type="project" value="UniProtKB-SubCell"/>
</dbReference>
<feature type="domain" description="ABC transmembrane type-1" evidence="7">
    <location>
        <begin position="40"/>
        <end position="291"/>
    </location>
</feature>
<feature type="transmembrane region" description="Helical" evidence="6">
    <location>
        <begin position="70"/>
        <end position="90"/>
    </location>
</feature>
<dbReference type="RefSeq" id="WP_130104369.1">
    <property type="nucleotide sequence ID" value="NZ_JACIEZ010000018.1"/>
</dbReference>
<proteinExistence type="predicted"/>
<evidence type="ECO:0000259" key="7">
    <source>
        <dbReference type="PROSITE" id="PS50929"/>
    </source>
</evidence>